<evidence type="ECO:0000313" key="3">
    <source>
        <dbReference type="Proteomes" id="UP000193689"/>
    </source>
</evidence>
<dbReference type="GO" id="GO:0004672">
    <property type="term" value="F:protein kinase activity"/>
    <property type="evidence" value="ECO:0007669"/>
    <property type="project" value="InterPro"/>
</dbReference>
<reference evidence="2 3" key="1">
    <citation type="submission" date="2016-07" db="EMBL/GenBank/DDBJ databases">
        <title>Pervasive Adenine N6-methylation of Active Genes in Fungi.</title>
        <authorList>
            <consortium name="DOE Joint Genome Institute"/>
            <person name="Mondo S.J."/>
            <person name="Dannebaum R.O."/>
            <person name="Kuo R.C."/>
            <person name="Labutti K."/>
            <person name="Haridas S."/>
            <person name="Kuo A."/>
            <person name="Salamov A."/>
            <person name="Ahrendt S.R."/>
            <person name="Lipzen A."/>
            <person name="Sullivan W."/>
            <person name="Andreopoulos W.B."/>
            <person name="Clum A."/>
            <person name="Lindquist E."/>
            <person name="Daum C."/>
            <person name="Ramamoorthy G.K."/>
            <person name="Gryganskyi A."/>
            <person name="Culley D."/>
            <person name="Magnuson J.K."/>
            <person name="James T.Y."/>
            <person name="O'Malley M.A."/>
            <person name="Stajich J.E."/>
            <person name="Spatafora J.W."/>
            <person name="Visel A."/>
            <person name="Grigoriev I.V."/>
        </authorList>
    </citation>
    <scope>NUCLEOTIDE SEQUENCE [LARGE SCALE GENOMIC DNA]</scope>
    <source>
        <strain evidence="2 3">CBS 129021</strain>
    </source>
</reference>
<dbReference type="GeneID" id="63780201"/>
<accession>A0A1Y2DVS7</accession>
<dbReference type="EMBL" id="MCFJ01000008">
    <property type="protein sequence ID" value="ORY63363.1"/>
    <property type="molecule type" value="Genomic_DNA"/>
</dbReference>
<dbReference type="AlphaFoldDB" id="A0A1Y2DVS7"/>
<dbReference type="Pfam" id="PF00069">
    <property type="entry name" value="Pkinase"/>
    <property type="match status" value="1"/>
</dbReference>
<dbReference type="STRING" id="1141098.A0A1Y2DVS7"/>
<dbReference type="SUPFAM" id="SSF56112">
    <property type="entry name" value="Protein kinase-like (PK-like)"/>
    <property type="match status" value="1"/>
</dbReference>
<dbReference type="Gene3D" id="1.10.510.10">
    <property type="entry name" value="Transferase(Phosphotransferase) domain 1"/>
    <property type="match status" value="1"/>
</dbReference>
<dbReference type="GO" id="GO:0005524">
    <property type="term" value="F:ATP binding"/>
    <property type="evidence" value="ECO:0007669"/>
    <property type="project" value="InterPro"/>
</dbReference>
<sequence>MQEFYTESITWDTEYNLDSDVTLYVRSRRAAFRICYIAQELAASSSVLQQHHELYKKLHKDGYCETAERLRRPFEELMTRLAPNPPIEYLQGYLYPPSFILEATVAQSGHVQPLCKTTLSRQEFMRPGDYMDSKHLQPHLCPLLASKLNRYSSREVQVLAYTSQLVPSKVSVNGMDYFFKPWISGRVHGYYELQSYRKMLVTTATPLLTHARICRLHGLIIDNHDDVLGHYHLDSDEEDYPGTRLVGLLLTYIENKGTLTDLAPWSDCTNQDRLRWFRQIHDSVNCLHAAGLAWGDVKPDNVLVDTEGNACLVDFGGSYTQDWVDEDKQETEEGDWQGVQRIKQWLLEWSDKPVTRSKCVGVV</sequence>
<dbReference type="InterPro" id="IPR000719">
    <property type="entry name" value="Prot_kinase_dom"/>
</dbReference>
<evidence type="ECO:0000259" key="1">
    <source>
        <dbReference type="PROSITE" id="PS50011"/>
    </source>
</evidence>
<protein>
    <recommendedName>
        <fullName evidence="1">Protein kinase domain-containing protein</fullName>
    </recommendedName>
</protein>
<dbReference type="InParanoid" id="A0A1Y2DVS7"/>
<name>A0A1Y2DVS7_9PEZI</name>
<proteinExistence type="predicted"/>
<dbReference type="OrthoDB" id="4062651at2759"/>
<dbReference type="InterPro" id="IPR011009">
    <property type="entry name" value="Kinase-like_dom_sf"/>
</dbReference>
<dbReference type="PROSITE" id="PS50011">
    <property type="entry name" value="PROTEIN_KINASE_DOM"/>
    <property type="match status" value="1"/>
</dbReference>
<keyword evidence="3" id="KW-1185">Reference proteome</keyword>
<feature type="domain" description="Protein kinase" evidence="1">
    <location>
        <begin position="119"/>
        <end position="363"/>
    </location>
</feature>
<dbReference type="Proteomes" id="UP000193689">
    <property type="component" value="Unassembled WGS sequence"/>
</dbReference>
<comment type="caution">
    <text evidence="2">The sequence shown here is derived from an EMBL/GenBank/DDBJ whole genome shotgun (WGS) entry which is preliminary data.</text>
</comment>
<evidence type="ECO:0000313" key="2">
    <source>
        <dbReference type="EMBL" id="ORY63363.1"/>
    </source>
</evidence>
<gene>
    <name evidence="2" type="ORF">BCR38DRAFT_486108</name>
</gene>
<organism evidence="2 3">
    <name type="scientific">Pseudomassariella vexata</name>
    <dbReference type="NCBI Taxonomy" id="1141098"/>
    <lineage>
        <taxon>Eukaryota</taxon>
        <taxon>Fungi</taxon>
        <taxon>Dikarya</taxon>
        <taxon>Ascomycota</taxon>
        <taxon>Pezizomycotina</taxon>
        <taxon>Sordariomycetes</taxon>
        <taxon>Xylariomycetidae</taxon>
        <taxon>Amphisphaeriales</taxon>
        <taxon>Pseudomassariaceae</taxon>
        <taxon>Pseudomassariella</taxon>
    </lineage>
</organism>
<dbReference type="RefSeq" id="XP_040715020.1">
    <property type="nucleotide sequence ID" value="XM_040863989.1"/>
</dbReference>